<proteinExistence type="predicted"/>
<evidence type="ECO:0000313" key="1">
    <source>
        <dbReference type="EMBL" id="ASB88411.1"/>
    </source>
</evidence>
<gene>
    <name evidence="1" type="ORF">S101395_01903</name>
</gene>
<dbReference type="EMBL" id="CP021920">
    <property type="protein sequence ID" value="ASB88411.1"/>
    <property type="molecule type" value="Genomic_DNA"/>
</dbReference>
<organism evidence="1 2">
    <name type="scientific">Bacillus sonorensis</name>
    <dbReference type="NCBI Taxonomy" id="119858"/>
    <lineage>
        <taxon>Bacteria</taxon>
        <taxon>Bacillati</taxon>
        <taxon>Bacillota</taxon>
        <taxon>Bacilli</taxon>
        <taxon>Bacillales</taxon>
        <taxon>Bacillaceae</taxon>
        <taxon>Bacillus</taxon>
    </lineage>
</organism>
<dbReference type="RefSeq" id="WP_088272810.1">
    <property type="nucleotide sequence ID" value="NZ_BORD01000005.1"/>
</dbReference>
<name>A0ABN5ACG7_9BACI</name>
<keyword evidence="2" id="KW-1185">Reference proteome</keyword>
<accession>A0ABN5ACG7</accession>
<evidence type="ECO:0008006" key="3">
    <source>
        <dbReference type="Google" id="ProtNLM"/>
    </source>
</evidence>
<protein>
    <recommendedName>
        <fullName evidence="3">Cthe-2314-like HEPN domain-containing protein</fullName>
    </recommendedName>
</protein>
<dbReference type="Proteomes" id="UP000196877">
    <property type="component" value="Chromosome"/>
</dbReference>
<reference evidence="1 2" key="1">
    <citation type="submission" date="2017-06" db="EMBL/GenBank/DDBJ databases">
        <title>Genome sequence of Bacillus sonorensis strain SRCM101395.</title>
        <authorList>
            <person name="Cho S.H."/>
        </authorList>
    </citation>
    <scope>NUCLEOTIDE SEQUENCE [LARGE SCALE GENOMIC DNA]</scope>
    <source>
        <strain evidence="1 2">SRCM101395</strain>
    </source>
</reference>
<evidence type="ECO:0000313" key="2">
    <source>
        <dbReference type="Proteomes" id="UP000196877"/>
    </source>
</evidence>
<sequence length="219" mass="26371">MFIVPRGHSLTFYLMVLSPLNDFIEYLNEVEDRFELTKLRFEKEAKGLNPDEEEKYWDYYIDQYHSYDKTYPSILRSSVFTNIYSFLEFHLISLCSDKEMLKRIKFDKGIFKAKKYLKMKYKNCEVFNQAEIFSNDTWAKLVEYSKIRNCIVHNSGILDMIPEKEKRKDLIQIVNKMSHVEFDEHQRIQILSKEFCEDFHEVTSEFICNLNNLLCNLND</sequence>